<evidence type="ECO:0000256" key="5">
    <source>
        <dbReference type="ARBA" id="ARBA00023242"/>
    </source>
</evidence>
<dbReference type="GO" id="GO:0006351">
    <property type="term" value="P:DNA-templated transcription"/>
    <property type="evidence" value="ECO:0007669"/>
    <property type="project" value="InterPro"/>
</dbReference>
<sequence length="775" mass="83912">MPPDRTTSQLFSHVAATPGIPLSSHGPQHLPSLERGKACLVCRSRKIKCDALKPTCSSCAKSARAHGEQPIPCNYAEPEKRKKATTTSKVQELQNKLDRMEALLQAGGGPSQAAPTPQAPAISPPELPSFSTSGTLPFSYMNSTTTYALSSSQGFNDWPQTSNVASTSTGLPFDSSELFGGTGNSPSFFGQPFDPSSVLGTTAFDASSVAFVSAEAIFSFDTSMPSTSTEMLPFGWPVDLPSPSLLTRLVDAFFLRSGSMHGHEMVQMVHEARLRSDLKLPPTHVNFPSICLLHSIAATAMKRLPESVLVHDSRSWSSAEEFALFHVDKARGMIDHCFGHQHGRKHLQLVQAAILLCWHSYTTARFSTVWLDVSTAVRIATCLGLQHLRRAVVGEDGKLDSNCRGFKSGSLEPTDDPEELRERALTFYATWIGDRIASASTGWTHALDDADVTTLLPFPSPQEYPVEDLILSPLSHHNPNFLVAHPPHLVGVEQLYLKVFFALGRVTSLKSRAPEPMGRGLPPPSFNGEPPDFRTSSAFKRLDSDLVQLRLSIPREYSLSQLLVDGDTRRPLICSVPHLATILLHEPFASLDPTDSESNDKCQLSARAILDTLYLIAGSSYEIALLSPFLNFVWGVAGRTLVRELAIKQYRNQSVGTLELVQEVTTIINALGRHPSPLGASTSQVLTALLAEPHLALPKLGSPAYVSGHKLPENFTPGSQASSNTPPSTTGTSSSSISAPPVGYEHLFAREGPSELLDELNRFSEISGGIGVQGW</sequence>
<comment type="caution">
    <text evidence="8">The sequence shown here is derived from an EMBL/GenBank/DDBJ whole genome shotgun (WGS) entry which is preliminary data.</text>
</comment>
<dbReference type="OrthoDB" id="5600212at2759"/>
<accession>A0A1Y2ESN5</accession>
<dbReference type="PANTHER" id="PTHR47338:SF29">
    <property type="entry name" value="ZN(2)-C6 FUNGAL-TYPE DOMAIN-CONTAINING PROTEIN"/>
    <property type="match status" value="1"/>
</dbReference>
<evidence type="ECO:0000259" key="7">
    <source>
        <dbReference type="PROSITE" id="PS50048"/>
    </source>
</evidence>
<dbReference type="Proteomes" id="UP000193467">
    <property type="component" value="Unassembled WGS sequence"/>
</dbReference>
<dbReference type="SMART" id="SM00066">
    <property type="entry name" value="GAL4"/>
    <property type="match status" value="1"/>
</dbReference>
<dbReference type="Pfam" id="PF04082">
    <property type="entry name" value="Fungal_trans"/>
    <property type="match status" value="1"/>
</dbReference>
<organism evidence="8 9">
    <name type="scientific">Leucosporidium creatinivorum</name>
    <dbReference type="NCBI Taxonomy" id="106004"/>
    <lineage>
        <taxon>Eukaryota</taxon>
        <taxon>Fungi</taxon>
        <taxon>Dikarya</taxon>
        <taxon>Basidiomycota</taxon>
        <taxon>Pucciniomycotina</taxon>
        <taxon>Microbotryomycetes</taxon>
        <taxon>Leucosporidiales</taxon>
        <taxon>Leucosporidium</taxon>
    </lineage>
</organism>
<dbReference type="PROSITE" id="PS50048">
    <property type="entry name" value="ZN2_CY6_FUNGAL_2"/>
    <property type="match status" value="1"/>
</dbReference>
<evidence type="ECO:0000256" key="4">
    <source>
        <dbReference type="ARBA" id="ARBA00023163"/>
    </source>
</evidence>
<feature type="compositionally biased region" description="Low complexity" evidence="6">
    <location>
        <begin position="722"/>
        <end position="739"/>
    </location>
</feature>
<reference evidence="8 9" key="1">
    <citation type="submission" date="2016-07" db="EMBL/GenBank/DDBJ databases">
        <title>Pervasive Adenine N6-methylation of Active Genes in Fungi.</title>
        <authorList>
            <consortium name="DOE Joint Genome Institute"/>
            <person name="Mondo S.J."/>
            <person name="Dannebaum R.O."/>
            <person name="Kuo R.C."/>
            <person name="Labutti K."/>
            <person name="Haridas S."/>
            <person name="Kuo A."/>
            <person name="Salamov A."/>
            <person name="Ahrendt S.R."/>
            <person name="Lipzen A."/>
            <person name="Sullivan W."/>
            <person name="Andreopoulos W.B."/>
            <person name="Clum A."/>
            <person name="Lindquist E."/>
            <person name="Daum C."/>
            <person name="Ramamoorthy G.K."/>
            <person name="Gryganskyi A."/>
            <person name="Culley D."/>
            <person name="Magnuson J.K."/>
            <person name="James T.Y."/>
            <person name="O'Malley M.A."/>
            <person name="Stajich J.E."/>
            <person name="Spatafora J.W."/>
            <person name="Visel A."/>
            <person name="Grigoriev I.V."/>
        </authorList>
    </citation>
    <scope>NUCLEOTIDE SEQUENCE [LARGE SCALE GENOMIC DNA]</scope>
    <source>
        <strain evidence="8 9">62-1032</strain>
    </source>
</reference>
<evidence type="ECO:0000313" key="8">
    <source>
        <dbReference type="EMBL" id="ORY74547.1"/>
    </source>
</evidence>
<dbReference type="AlphaFoldDB" id="A0A1Y2ESN5"/>
<feature type="region of interest" description="Disordered" evidence="6">
    <location>
        <begin position="711"/>
        <end position="739"/>
    </location>
</feature>
<dbReference type="CDD" id="cd12148">
    <property type="entry name" value="fungal_TF_MHR"/>
    <property type="match status" value="1"/>
</dbReference>
<dbReference type="InterPro" id="IPR036864">
    <property type="entry name" value="Zn2-C6_fun-type_DNA-bd_sf"/>
</dbReference>
<keyword evidence="4" id="KW-0804">Transcription</keyword>
<dbReference type="GO" id="GO:0005634">
    <property type="term" value="C:nucleus"/>
    <property type="evidence" value="ECO:0007669"/>
    <property type="project" value="UniProtKB-SubCell"/>
</dbReference>
<dbReference type="PANTHER" id="PTHR47338">
    <property type="entry name" value="ZN(II)2CYS6 TRANSCRIPTION FACTOR (EUROFUNG)-RELATED"/>
    <property type="match status" value="1"/>
</dbReference>
<dbReference type="Gene3D" id="4.10.240.10">
    <property type="entry name" value="Zn(2)-C6 fungal-type DNA-binding domain"/>
    <property type="match status" value="1"/>
</dbReference>
<proteinExistence type="predicted"/>
<feature type="domain" description="Zn(2)-C6 fungal-type" evidence="7">
    <location>
        <begin position="38"/>
        <end position="75"/>
    </location>
</feature>
<dbReference type="STRING" id="106004.A0A1Y2ESN5"/>
<keyword evidence="9" id="KW-1185">Reference proteome</keyword>
<evidence type="ECO:0000256" key="3">
    <source>
        <dbReference type="ARBA" id="ARBA00023015"/>
    </source>
</evidence>
<keyword evidence="3" id="KW-0805">Transcription regulation</keyword>
<evidence type="ECO:0000256" key="1">
    <source>
        <dbReference type="ARBA" id="ARBA00004123"/>
    </source>
</evidence>
<dbReference type="SMART" id="SM00906">
    <property type="entry name" value="Fungal_trans"/>
    <property type="match status" value="1"/>
</dbReference>
<comment type="subcellular location">
    <subcellularLocation>
        <location evidence="1">Nucleus</location>
    </subcellularLocation>
</comment>
<dbReference type="GO" id="GO:0000981">
    <property type="term" value="F:DNA-binding transcription factor activity, RNA polymerase II-specific"/>
    <property type="evidence" value="ECO:0007669"/>
    <property type="project" value="InterPro"/>
</dbReference>
<dbReference type="InParanoid" id="A0A1Y2ESN5"/>
<name>A0A1Y2ESN5_9BASI</name>
<evidence type="ECO:0000313" key="9">
    <source>
        <dbReference type="Proteomes" id="UP000193467"/>
    </source>
</evidence>
<protein>
    <recommendedName>
        <fullName evidence="7">Zn(2)-C6 fungal-type domain-containing protein</fullName>
    </recommendedName>
</protein>
<evidence type="ECO:0000256" key="6">
    <source>
        <dbReference type="SAM" id="MobiDB-lite"/>
    </source>
</evidence>
<dbReference type="InterPro" id="IPR050815">
    <property type="entry name" value="TF_fung"/>
</dbReference>
<dbReference type="InterPro" id="IPR007219">
    <property type="entry name" value="XnlR_reg_dom"/>
</dbReference>
<feature type="region of interest" description="Disordered" evidence="6">
    <location>
        <begin position="106"/>
        <end position="128"/>
    </location>
</feature>
<feature type="compositionally biased region" description="Low complexity" evidence="6">
    <location>
        <begin position="111"/>
        <end position="121"/>
    </location>
</feature>
<dbReference type="SUPFAM" id="SSF57701">
    <property type="entry name" value="Zn2/Cys6 DNA-binding domain"/>
    <property type="match status" value="1"/>
</dbReference>
<dbReference type="InterPro" id="IPR001138">
    <property type="entry name" value="Zn2Cys6_DnaBD"/>
</dbReference>
<keyword evidence="5" id="KW-0539">Nucleus</keyword>
<dbReference type="GO" id="GO:0003677">
    <property type="term" value="F:DNA binding"/>
    <property type="evidence" value="ECO:0007669"/>
    <property type="project" value="InterPro"/>
</dbReference>
<gene>
    <name evidence="8" type="ORF">BCR35DRAFT_306688</name>
</gene>
<dbReference type="Pfam" id="PF00172">
    <property type="entry name" value="Zn_clus"/>
    <property type="match status" value="1"/>
</dbReference>
<dbReference type="GO" id="GO:0008270">
    <property type="term" value="F:zinc ion binding"/>
    <property type="evidence" value="ECO:0007669"/>
    <property type="project" value="InterPro"/>
</dbReference>
<dbReference type="EMBL" id="MCGR01000041">
    <property type="protein sequence ID" value="ORY74547.1"/>
    <property type="molecule type" value="Genomic_DNA"/>
</dbReference>
<dbReference type="CDD" id="cd00067">
    <property type="entry name" value="GAL4"/>
    <property type="match status" value="1"/>
</dbReference>
<evidence type="ECO:0000256" key="2">
    <source>
        <dbReference type="ARBA" id="ARBA00022723"/>
    </source>
</evidence>
<keyword evidence="2" id="KW-0479">Metal-binding</keyword>